<accession>A0A8K0TIM2</accession>
<feature type="transmembrane region" description="Helical" evidence="8">
    <location>
        <begin position="206"/>
        <end position="234"/>
    </location>
</feature>
<proteinExistence type="predicted"/>
<comment type="subcellular location">
    <subcellularLocation>
        <location evidence="1">Cell membrane</location>
        <topology evidence="1">Multi-pass membrane protein</topology>
    </subcellularLocation>
</comment>
<reference evidence="10" key="1">
    <citation type="journal article" date="2021" name="Nat. Commun.">
        <title>Genetic determinants of endophytism in the Arabidopsis root mycobiome.</title>
        <authorList>
            <person name="Mesny F."/>
            <person name="Miyauchi S."/>
            <person name="Thiergart T."/>
            <person name="Pickel B."/>
            <person name="Atanasova L."/>
            <person name="Karlsson M."/>
            <person name="Huettel B."/>
            <person name="Barry K.W."/>
            <person name="Haridas S."/>
            <person name="Chen C."/>
            <person name="Bauer D."/>
            <person name="Andreopoulos W."/>
            <person name="Pangilinan J."/>
            <person name="LaButti K."/>
            <person name="Riley R."/>
            <person name="Lipzen A."/>
            <person name="Clum A."/>
            <person name="Drula E."/>
            <person name="Henrissat B."/>
            <person name="Kohler A."/>
            <person name="Grigoriev I.V."/>
            <person name="Martin F.M."/>
            <person name="Hacquard S."/>
        </authorList>
    </citation>
    <scope>NUCLEOTIDE SEQUENCE</scope>
    <source>
        <strain evidence="10">MPI-CAGE-AT-0016</strain>
    </source>
</reference>
<evidence type="ECO:0000313" key="10">
    <source>
        <dbReference type="EMBL" id="KAH7362799.1"/>
    </source>
</evidence>
<evidence type="ECO:0000256" key="6">
    <source>
        <dbReference type="ARBA" id="ARBA00023136"/>
    </source>
</evidence>
<feature type="transmembrane region" description="Helical" evidence="8">
    <location>
        <begin position="396"/>
        <end position="417"/>
    </location>
</feature>
<evidence type="ECO:0000256" key="2">
    <source>
        <dbReference type="ARBA" id="ARBA00022448"/>
    </source>
</evidence>
<evidence type="ECO:0000256" key="4">
    <source>
        <dbReference type="ARBA" id="ARBA00022692"/>
    </source>
</evidence>
<feature type="transmembrane region" description="Helical" evidence="8">
    <location>
        <begin position="246"/>
        <end position="268"/>
    </location>
</feature>
<evidence type="ECO:0000313" key="11">
    <source>
        <dbReference type="Proteomes" id="UP000813385"/>
    </source>
</evidence>
<comment type="caution">
    <text evidence="10">The sequence shown here is derived from an EMBL/GenBank/DDBJ whole genome shotgun (WGS) entry which is preliminary data.</text>
</comment>
<feature type="transmembrane region" description="Helical" evidence="8">
    <location>
        <begin position="566"/>
        <end position="585"/>
    </location>
</feature>
<evidence type="ECO:0000256" key="8">
    <source>
        <dbReference type="SAM" id="Phobius"/>
    </source>
</evidence>
<dbReference type="GO" id="GO:0005886">
    <property type="term" value="C:plasma membrane"/>
    <property type="evidence" value="ECO:0007669"/>
    <property type="project" value="UniProtKB-SubCell"/>
</dbReference>
<dbReference type="OrthoDB" id="442352at2759"/>
<dbReference type="PANTHER" id="PTHR43302">
    <property type="entry name" value="TRANSPORTER ARSB-RELATED"/>
    <property type="match status" value="1"/>
</dbReference>
<dbReference type="PANTHER" id="PTHR43302:SF5">
    <property type="entry name" value="TRANSPORTER ARSB-RELATED"/>
    <property type="match status" value="1"/>
</dbReference>
<keyword evidence="4 8" id="KW-0812">Transmembrane</keyword>
<evidence type="ECO:0000256" key="3">
    <source>
        <dbReference type="ARBA" id="ARBA00022475"/>
    </source>
</evidence>
<feature type="transmembrane region" description="Helical" evidence="8">
    <location>
        <begin position="667"/>
        <end position="687"/>
    </location>
</feature>
<evidence type="ECO:0000256" key="5">
    <source>
        <dbReference type="ARBA" id="ARBA00022989"/>
    </source>
</evidence>
<feature type="compositionally biased region" description="Polar residues" evidence="7">
    <location>
        <begin position="94"/>
        <end position="110"/>
    </location>
</feature>
<keyword evidence="5 8" id="KW-1133">Transmembrane helix</keyword>
<gene>
    <name evidence="10" type="ORF">B0T11DRAFT_87504</name>
</gene>
<feature type="region of interest" description="Disordered" evidence="7">
    <location>
        <begin position="93"/>
        <end position="113"/>
    </location>
</feature>
<evidence type="ECO:0000259" key="9">
    <source>
        <dbReference type="Pfam" id="PF03600"/>
    </source>
</evidence>
<feature type="transmembrane region" description="Helical" evidence="8">
    <location>
        <begin position="280"/>
        <end position="307"/>
    </location>
</feature>
<keyword evidence="11" id="KW-1185">Reference proteome</keyword>
<feature type="region of interest" description="Disordered" evidence="7">
    <location>
        <begin position="459"/>
        <end position="480"/>
    </location>
</feature>
<feature type="transmembrane region" description="Helical" evidence="8">
    <location>
        <begin position="366"/>
        <end position="384"/>
    </location>
</feature>
<feature type="transmembrane region" description="Helical" evidence="8">
    <location>
        <begin position="616"/>
        <end position="646"/>
    </location>
</feature>
<dbReference type="GO" id="GO:0055085">
    <property type="term" value="P:transmembrane transport"/>
    <property type="evidence" value="ECO:0007669"/>
    <property type="project" value="InterPro"/>
</dbReference>
<sequence length="694" mass="77112">MFWSFERDPLSIETEGIREWRAIFTLIVFVLTNINVLWPWHIRIYIPVTWCDAVVDFSARLRILPPRVPDDPSHLTSRTRESDLDVFHVERRTSSPQLVSSSTGDSTGQADTRKPLQPRFRKFLFPMNFITAPIIADLFLLAIGAIGGKEVRQGILGANDISPLDIMLFFITLAYIAISIDASGLIRFLAFKVLQKGQSDGRRLFIYLYAFFFALTTCIGNDPVILSGTAFLAYMTRVAKDMPPRAWIFSQFAVANIGSAILVSSNPTNLVLAGAFKIRFIYYTANMVVPAVVTAVVLLPFLFYFVFNEDEGIENPWIPSKIEIHELPRNIKELPPMNPNMPRSPEQDNELLMHEEVLNPFLDGKSAIVGSVVMAVTLAAVLALNAASNATGEHPVFLVTLPAAFIMFCWDIGYGWVTRKAAQQTAQDGAEQRRRALKEDEAQDLRASLDRTRASMEIGPTTAMRSETEKTSRKTQASAMDEKDISSSEAAVLPKPKPTNLVDSFHQLVRYLRKTFPTTMAVFSHLPFALIPFAFAMFILVQALVSKTWVATFAYGWKHWVDKTGVVGAIAGMGFLSVILCNFAGTNIGTTILLSRVVQTWKEIHDRSGVGIEGRIYWATIYSMAIGVNYGAFSSAFSASLAGLLWRNILERKKITVGSLEFARVNLPIISVSMVVGLAVLIAQVHITQDGTVH</sequence>
<dbReference type="EMBL" id="JAGPXD010000003">
    <property type="protein sequence ID" value="KAH7362799.1"/>
    <property type="molecule type" value="Genomic_DNA"/>
</dbReference>
<feature type="transmembrane region" description="Helical" evidence="8">
    <location>
        <begin position="123"/>
        <end position="146"/>
    </location>
</feature>
<keyword evidence="3" id="KW-1003">Cell membrane</keyword>
<protein>
    <recommendedName>
        <fullName evidence="9">Citrate transporter-like domain-containing protein</fullName>
    </recommendedName>
</protein>
<feature type="domain" description="Citrate transporter-like" evidence="9">
    <location>
        <begin position="142"/>
        <end position="600"/>
    </location>
</feature>
<dbReference type="AlphaFoldDB" id="A0A8K0TIM2"/>
<evidence type="ECO:0000256" key="1">
    <source>
        <dbReference type="ARBA" id="ARBA00004651"/>
    </source>
</evidence>
<keyword evidence="6 8" id="KW-0472">Membrane</keyword>
<dbReference type="Proteomes" id="UP000813385">
    <property type="component" value="Unassembled WGS sequence"/>
</dbReference>
<dbReference type="InterPro" id="IPR004680">
    <property type="entry name" value="Cit_transptr-like_dom"/>
</dbReference>
<name>A0A8K0TIM2_9PEZI</name>
<feature type="transmembrane region" description="Helical" evidence="8">
    <location>
        <begin position="166"/>
        <end position="194"/>
    </location>
</feature>
<feature type="transmembrane region" description="Helical" evidence="8">
    <location>
        <begin position="522"/>
        <end position="545"/>
    </location>
</feature>
<organism evidence="10 11">
    <name type="scientific">Plectosphaerella cucumerina</name>
    <dbReference type="NCBI Taxonomy" id="40658"/>
    <lineage>
        <taxon>Eukaryota</taxon>
        <taxon>Fungi</taxon>
        <taxon>Dikarya</taxon>
        <taxon>Ascomycota</taxon>
        <taxon>Pezizomycotina</taxon>
        <taxon>Sordariomycetes</taxon>
        <taxon>Hypocreomycetidae</taxon>
        <taxon>Glomerellales</taxon>
        <taxon>Plectosphaerellaceae</taxon>
        <taxon>Plectosphaerella</taxon>
    </lineage>
</organism>
<evidence type="ECO:0000256" key="7">
    <source>
        <dbReference type="SAM" id="MobiDB-lite"/>
    </source>
</evidence>
<keyword evidence="2" id="KW-0813">Transport</keyword>
<dbReference type="Pfam" id="PF03600">
    <property type="entry name" value="CitMHS"/>
    <property type="match status" value="1"/>
</dbReference>
<feature type="transmembrane region" description="Helical" evidence="8">
    <location>
        <begin position="20"/>
        <end position="38"/>
    </location>
</feature>